<sequence length="173" mass="19507">MASPINTGTPSRDAVRIKVIQHSRCEVDSQCCRFSVDPELTGYEVLRNLIARAFDLKGDFQTCYLARDERFPEACWVPMLSDFDLEMAFVKSADPYLLVKVELSSSNGTWDAVTNIDIPKLSLPDLPRNNYSTKLPGIFKEKVSDLNTLSQHADFQMLASDKVCIDVSNYCKE</sequence>
<protein>
    <recommendedName>
        <fullName evidence="3">PB1 domain-containing protein</fullName>
    </recommendedName>
</protein>
<organism evidence="1 2">
    <name type="scientific">Halocaridina rubra</name>
    <name type="common">Hawaiian red shrimp</name>
    <dbReference type="NCBI Taxonomy" id="373956"/>
    <lineage>
        <taxon>Eukaryota</taxon>
        <taxon>Metazoa</taxon>
        <taxon>Ecdysozoa</taxon>
        <taxon>Arthropoda</taxon>
        <taxon>Crustacea</taxon>
        <taxon>Multicrustacea</taxon>
        <taxon>Malacostraca</taxon>
        <taxon>Eumalacostraca</taxon>
        <taxon>Eucarida</taxon>
        <taxon>Decapoda</taxon>
        <taxon>Pleocyemata</taxon>
        <taxon>Caridea</taxon>
        <taxon>Atyoidea</taxon>
        <taxon>Atyidae</taxon>
        <taxon>Halocaridina</taxon>
    </lineage>
</organism>
<keyword evidence="2" id="KW-1185">Reference proteome</keyword>
<accession>A0AAN9AGJ0</accession>
<evidence type="ECO:0008006" key="3">
    <source>
        <dbReference type="Google" id="ProtNLM"/>
    </source>
</evidence>
<reference evidence="1 2" key="1">
    <citation type="submission" date="2023-11" db="EMBL/GenBank/DDBJ databases">
        <title>Halocaridina rubra genome assembly.</title>
        <authorList>
            <person name="Smith C."/>
        </authorList>
    </citation>
    <scope>NUCLEOTIDE SEQUENCE [LARGE SCALE GENOMIC DNA]</scope>
    <source>
        <strain evidence="1">EP-1</strain>
        <tissue evidence="1">Whole</tissue>
    </source>
</reference>
<dbReference type="Proteomes" id="UP001381693">
    <property type="component" value="Unassembled WGS sequence"/>
</dbReference>
<evidence type="ECO:0000313" key="1">
    <source>
        <dbReference type="EMBL" id="KAK7086501.1"/>
    </source>
</evidence>
<dbReference type="AlphaFoldDB" id="A0AAN9AGJ0"/>
<name>A0AAN9AGJ0_HALRR</name>
<dbReference type="EMBL" id="JAXCGZ010000166">
    <property type="protein sequence ID" value="KAK7086501.1"/>
    <property type="molecule type" value="Genomic_DNA"/>
</dbReference>
<comment type="caution">
    <text evidence="1">The sequence shown here is derived from an EMBL/GenBank/DDBJ whole genome shotgun (WGS) entry which is preliminary data.</text>
</comment>
<gene>
    <name evidence="1" type="ORF">SK128_010461</name>
</gene>
<evidence type="ECO:0000313" key="2">
    <source>
        <dbReference type="Proteomes" id="UP001381693"/>
    </source>
</evidence>
<proteinExistence type="predicted"/>